<dbReference type="Pfam" id="PF01323">
    <property type="entry name" value="DSBA"/>
    <property type="match status" value="1"/>
</dbReference>
<reference evidence="2 3" key="1">
    <citation type="submission" date="2023-07" db="EMBL/GenBank/DDBJ databases">
        <title>Genomic Encyclopedia of Type Strains, Phase IV (KMG-IV): sequencing the most valuable type-strain genomes for metagenomic binning, comparative biology and taxonomic classification.</title>
        <authorList>
            <person name="Goeker M."/>
        </authorList>
    </citation>
    <scope>NUCLEOTIDE SEQUENCE [LARGE SCALE GENOMIC DNA]</scope>
    <source>
        <strain evidence="2 3">B6-8</strain>
    </source>
</reference>
<keyword evidence="2" id="KW-0413">Isomerase</keyword>
<dbReference type="SUPFAM" id="SSF52833">
    <property type="entry name" value="Thioredoxin-like"/>
    <property type="match status" value="1"/>
</dbReference>
<feature type="domain" description="DSBA-like thioredoxin" evidence="1">
    <location>
        <begin position="5"/>
        <end position="202"/>
    </location>
</feature>
<sequence length="214" mass="22940">MAKLVIDVVTDIVCPWCFIGVTRLEKVLAALGVEAAITHHPFFLDPNLPPEGVDVAEMLRRKYGGDPSTMFARVEAEARKSGIPLDLSKQPRQRPTTAAHTLVRMAGETGRQEAVAMALFKAHFLASRNVADPDVLVDVAIDQGLDGEAARRFVTDPAELELTRRAASGTAGSGIGGVPFFVFDRRLALSGCQPEDVFERTITQALATTATVGA</sequence>
<comment type="caution">
    <text evidence="2">The sequence shown here is derived from an EMBL/GenBank/DDBJ whole genome shotgun (WGS) entry which is preliminary data.</text>
</comment>
<proteinExistence type="predicted"/>
<organism evidence="2 3">
    <name type="scientific">Kaistia dalseonensis</name>
    <dbReference type="NCBI Taxonomy" id="410840"/>
    <lineage>
        <taxon>Bacteria</taxon>
        <taxon>Pseudomonadati</taxon>
        <taxon>Pseudomonadota</taxon>
        <taxon>Alphaproteobacteria</taxon>
        <taxon>Hyphomicrobiales</taxon>
        <taxon>Kaistiaceae</taxon>
        <taxon>Kaistia</taxon>
    </lineage>
</organism>
<protein>
    <submittedName>
        <fullName evidence="2">DsbA family dithiol-disulfide isomerase</fullName>
    </submittedName>
</protein>
<dbReference type="Proteomes" id="UP001241603">
    <property type="component" value="Unassembled WGS sequence"/>
</dbReference>
<dbReference type="RefSeq" id="WP_266347343.1">
    <property type="nucleotide sequence ID" value="NZ_JAPKNG010000001.1"/>
</dbReference>
<gene>
    <name evidence="2" type="ORF">QO014_000800</name>
</gene>
<evidence type="ECO:0000313" key="3">
    <source>
        <dbReference type="Proteomes" id="UP001241603"/>
    </source>
</evidence>
<dbReference type="GO" id="GO:0016853">
    <property type="term" value="F:isomerase activity"/>
    <property type="evidence" value="ECO:0007669"/>
    <property type="project" value="UniProtKB-KW"/>
</dbReference>
<dbReference type="CDD" id="cd03024">
    <property type="entry name" value="DsbA_FrnE"/>
    <property type="match status" value="1"/>
</dbReference>
<accession>A0ABU0H297</accession>
<name>A0ABU0H297_9HYPH</name>
<dbReference type="PANTHER" id="PTHR13887:SF41">
    <property type="entry name" value="THIOREDOXIN SUPERFAMILY PROTEIN"/>
    <property type="match status" value="1"/>
</dbReference>
<evidence type="ECO:0000313" key="2">
    <source>
        <dbReference type="EMBL" id="MDQ0436430.1"/>
    </source>
</evidence>
<evidence type="ECO:0000259" key="1">
    <source>
        <dbReference type="Pfam" id="PF01323"/>
    </source>
</evidence>
<dbReference type="Gene3D" id="3.40.30.10">
    <property type="entry name" value="Glutaredoxin"/>
    <property type="match status" value="1"/>
</dbReference>
<keyword evidence="3" id="KW-1185">Reference proteome</keyword>
<dbReference type="InterPro" id="IPR001853">
    <property type="entry name" value="DSBA-like_thioredoxin_dom"/>
</dbReference>
<dbReference type="PANTHER" id="PTHR13887">
    <property type="entry name" value="GLUTATHIONE S-TRANSFERASE KAPPA"/>
    <property type="match status" value="1"/>
</dbReference>
<dbReference type="InterPro" id="IPR036249">
    <property type="entry name" value="Thioredoxin-like_sf"/>
</dbReference>
<dbReference type="EMBL" id="JAUSVO010000001">
    <property type="protein sequence ID" value="MDQ0436430.1"/>
    <property type="molecule type" value="Genomic_DNA"/>
</dbReference>